<dbReference type="WBParaSite" id="PgR016_g007_t01">
    <property type="protein sequence ID" value="PgR016_g007_t01"/>
    <property type="gene ID" value="PgR016_g007"/>
</dbReference>
<organism evidence="1 2">
    <name type="scientific">Parascaris univalens</name>
    <name type="common">Nematode worm</name>
    <dbReference type="NCBI Taxonomy" id="6257"/>
    <lineage>
        <taxon>Eukaryota</taxon>
        <taxon>Metazoa</taxon>
        <taxon>Ecdysozoa</taxon>
        <taxon>Nematoda</taxon>
        <taxon>Chromadorea</taxon>
        <taxon>Rhabditida</taxon>
        <taxon>Spirurina</taxon>
        <taxon>Ascaridomorpha</taxon>
        <taxon>Ascaridoidea</taxon>
        <taxon>Ascarididae</taxon>
        <taxon>Parascaris</taxon>
    </lineage>
</organism>
<name>A0A915AVL1_PARUN</name>
<protein>
    <submittedName>
        <fullName evidence="2">Secreted protein</fullName>
    </submittedName>
</protein>
<proteinExistence type="predicted"/>
<dbReference type="AlphaFoldDB" id="A0A915AVL1"/>
<evidence type="ECO:0000313" key="2">
    <source>
        <dbReference type="WBParaSite" id="PgR016_g007_t01"/>
    </source>
</evidence>
<reference evidence="2" key="1">
    <citation type="submission" date="2022-11" db="UniProtKB">
        <authorList>
            <consortium name="WormBaseParasite"/>
        </authorList>
    </citation>
    <scope>IDENTIFICATION</scope>
</reference>
<sequence>MANLLTFCLISMTFDVSTRIKTRTVSFVLIQRNAFFCCRDKRMSHFSISCTFQEISSKSILPRLAYDLGRMGDARKNAPVVAPCPHIFFPKTTSLTNS</sequence>
<dbReference type="Proteomes" id="UP000887569">
    <property type="component" value="Unplaced"/>
</dbReference>
<accession>A0A915AVL1</accession>
<keyword evidence="1" id="KW-1185">Reference proteome</keyword>
<evidence type="ECO:0000313" key="1">
    <source>
        <dbReference type="Proteomes" id="UP000887569"/>
    </source>
</evidence>